<evidence type="ECO:0000259" key="1">
    <source>
        <dbReference type="Pfam" id="PF10881"/>
    </source>
</evidence>
<feature type="domain" description="DUF2726" evidence="1">
    <location>
        <begin position="51"/>
        <end position="160"/>
    </location>
</feature>
<gene>
    <name evidence="2" type="ORF">BIY21_04990</name>
</gene>
<dbReference type="Pfam" id="PF10881">
    <property type="entry name" value="DUF2726"/>
    <property type="match status" value="1"/>
</dbReference>
<evidence type="ECO:0000313" key="3">
    <source>
        <dbReference type="Proteomes" id="UP000186206"/>
    </source>
</evidence>
<dbReference type="InterPro" id="IPR024402">
    <property type="entry name" value="DUF2726"/>
</dbReference>
<name>A0ABX3F4M0_9VIBR</name>
<organism evidence="2 3">
    <name type="scientific">Vibrio ponticus</name>
    <dbReference type="NCBI Taxonomy" id="265668"/>
    <lineage>
        <taxon>Bacteria</taxon>
        <taxon>Pseudomonadati</taxon>
        <taxon>Pseudomonadota</taxon>
        <taxon>Gammaproteobacteria</taxon>
        <taxon>Vibrionales</taxon>
        <taxon>Vibrionaceae</taxon>
        <taxon>Vibrio</taxon>
    </lineage>
</organism>
<comment type="caution">
    <text evidence="2">The sequence shown here is derived from an EMBL/GenBank/DDBJ whole genome shotgun (WGS) entry which is preliminary data.</text>
</comment>
<dbReference type="EMBL" id="MJMI01000153">
    <property type="protein sequence ID" value="OLQ84884.1"/>
    <property type="molecule type" value="Genomic_DNA"/>
</dbReference>
<dbReference type="Proteomes" id="UP000186206">
    <property type="component" value="Unassembled WGS sequence"/>
</dbReference>
<reference evidence="2 3" key="1">
    <citation type="submission" date="2016-09" db="EMBL/GenBank/DDBJ databases">
        <title>Genomic Taxonomy of the Vibrionaceae.</title>
        <authorList>
            <person name="Gonzalez-Castillo A."/>
            <person name="Gomez-Gil B."/>
            <person name="Enciso-Ibarra K."/>
        </authorList>
    </citation>
    <scope>NUCLEOTIDE SEQUENCE [LARGE SCALE GENOMIC DNA]</scope>
    <source>
        <strain evidence="2 3">CAIM 1731</strain>
    </source>
</reference>
<protein>
    <recommendedName>
        <fullName evidence="1">DUF2726 domain-containing protein</fullName>
    </recommendedName>
</protein>
<sequence length="180" mass="20926">MLEIAVIAICLGVIVIKLMPSNKNKRRGRDQDVTSDQTTLEPTVPHKKFEYLTTENERKFHSALRLALPNRYMIHCQTSLMALVQPIDRKNFSRTWAKRMDFVITDNDTKVIAVIELDDKSHQREKRQKRDEYVNGALSGNHKLIRFQAKRDYDVNEIVTVLDFELNLAPDLSDELMQQA</sequence>
<dbReference type="RefSeq" id="WP_075652612.1">
    <property type="nucleotide sequence ID" value="NZ_AP019658.1"/>
</dbReference>
<proteinExistence type="predicted"/>
<accession>A0ABX3F4M0</accession>
<keyword evidence="3" id="KW-1185">Reference proteome</keyword>
<evidence type="ECO:0000313" key="2">
    <source>
        <dbReference type="EMBL" id="OLQ84884.1"/>
    </source>
</evidence>